<evidence type="ECO:0000256" key="2">
    <source>
        <dbReference type="ARBA" id="ARBA00022771"/>
    </source>
</evidence>
<protein>
    <recommendedName>
        <fullName evidence="5">RING-type domain-containing protein</fullName>
    </recommendedName>
</protein>
<feature type="domain" description="RING-type" evidence="5">
    <location>
        <begin position="14"/>
        <end position="52"/>
    </location>
</feature>
<dbReference type="InParanoid" id="A0A671UAX1"/>
<dbReference type="SUPFAM" id="SSF57850">
    <property type="entry name" value="RING/U-box"/>
    <property type="match status" value="1"/>
</dbReference>
<dbReference type="Ensembl" id="ENSSAUT00010011567.1">
    <property type="protein sequence ID" value="ENSSAUP00010010887.1"/>
    <property type="gene ID" value="ENSSAUG00010005246.1"/>
</dbReference>
<evidence type="ECO:0000256" key="3">
    <source>
        <dbReference type="ARBA" id="ARBA00022833"/>
    </source>
</evidence>
<sequence>MSTLKSVPDCPINCAICYTKAEVYLNCGHLCCDSCLHQMRQITQSLRCMVCRVESSLDTTVALMIPDDFDYNCYTCLKQKLWVANCGHVTCFCNARCFQCDQPITTMKNSCFSVCGGNKILWKMLFGRVRVCVRPGQSCLD</sequence>
<accession>A0A671UAX1</accession>
<keyword evidence="1" id="KW-0479">Metal-binding</keyword>
<evidence type="ECO:0000259" key="5">
    <source>
        <dbReference type="PROSITE" id="PS50089"/>
    </source>
</evidence>
<evidence type="ECO:0000313" key="7">
    <source>
        <dbReference type="Proteomes" id="UP000472265"/>
    </source>
</evidence>
<dbReference type="InterPro" id="IPR013083">
    <property type="entry name" value="Znf_RING/FYVE/PHD"/>
</dbReference>
<dbReference type="Proteomes" id="UP000472265">
    <property type="component" value="Unassembled WGS sequence"/>
</dbReference>
<dbReference type="Gene3D" id="3.30.40.10">
    <property type="entry name" value="Zinc/RING finger domain, C3HC4 (zinc finger)"/>
    <property type="match status" value="1"/>
</dbReference>
<evidence type="ECO:0000256" key="1">
    <source>
        <dbReference type="ARBA" id="ARBA00022723"/>
    </source>
</evidence>
<name>A0A671UAX1_SPAAU</name>
<keyword evidence="7" id="KW-1185">Reference proteome</keyword>
<evidence type="ECO:0000313" key="6">
    <source>
        <dbReference type="Ensembl" id="ENSSAUP00010010887.1"/>
    </source>
</evidence>
<dbReference type="AlphaFoldDB" id="A0A671UAX1"/>
<keyword evidence="2 4" id="KW-0863">Zinc-finger</keyword>
<keyword evidence="3" id="KW-0862">Zinc</keyword>
<evidence type="ECO:0000256" key="4">
    <source>
        <dbReference type="PROSITE-ProRule" id="PRU00175"/>
    </source>
</evidence>
<dbReference type="InterPro" id="IPR001841">
    <property type="entry name" value="Znf_RING"/>
</dbReference>
<organism evidence="6 7">
    <name type="scientific">Sparus aurata</name>
    <name type="common">Gilthead sea bream</name>
    <dbReference type="NCBI Taxonomy" id="8175"/>
    <lineage>
        <taxon>Eukaryota</taxon>
        <taxon>Metazoa</taxon>
        <taxon>Chordata</taxon>
        <taxon>Craniata</taxon>
        <taxon>Vertebrata</taxon>
        <taxon>Euteleostomi</taxon>
        <taxon>Actinopterygii</taxon>
        <taxon>Neopterygii</taxon>
        <taxon>Teleostei</taxon>
        <taxon>Neoteleostei</taxon>
        <taxon>Acanthomorphata</taxon>
        <taxon>Eupercaria</taxon>
        <taxon>Spariformes</taxon>
        <taxon>Sparidae</taxon>
        <taxon>Sparus</taxon>
    </lineage>
</organism>
<dbReference type="GO" id="GO:0008270">
    <property type="term" value="F:zinc ion binding"/>
    <property type="evidence" value="ECO:0007669"/>
    <property type="project" value="UniProtKB-KW"/>
</dbReference>
<dbReference type="PROSITE" id="PS50089">
    <property type="entry name" value="ZF_RING_2"/>
    <property type="match status" value="1"/>
</dbReference>
<proteinExistence type="predicted"/>
<reference evidence="6" key="2">
    <citation type="submission" date="2025-09" db="UniProtKB">
        <authorList>
            <consortium name="Ensembl"/>
        </authorList>
    </citation>
    <scope>IDENTIFICATION</scope>
</reference>
<reference evidence="6" key="1">
    <citation type="submission" date="2025-08" db="UniProtKB">
        <authorList>
            <consortium name="Ensembl"/>
        </authorList>
    </citation>
    <scope>IDENTIFICATION</scope>
</reference>